<accession>A0A1I2RMN4</accession>
<reference evidence="2" key="1">
    <citation type="submission" date="2016-10" db="EMBL/GenBank/DDBJ databases">
        <authorList>
            <person name="Varghese N."/>
            <person name="Submissions S."/>
        </authorList>
    </citation>
    <scope>NUCLEOTIDE SEQUENCE [LARGE SCALE GENOMIC DNA]</scope>
    <source>
        <strain evidence="2">DSM 17038</strain>
    </source>
</reference>
<sequence length="86" mass="9683">MALTITCPNCGKRNGYEFRYGGEDKGPRPAEAGLTPRSWCDYVHLNNCVAGIQKEWWCHKNGCGAWFTIHRNTLTNLEVGEPEAKL</sequence>
<proteinExistence type="predicted"/>
<dbReference type="AlphaFoldDB" id="A0A1I2RMN4"/>
<protein>
    <submittedName>
        <fullName evidence="1">Sarcosine oxidase subunit delta</fullName>
    </submittedName>
</protein>
<dbReference type="InterPro" id="IPR006279">
    <property type="entry name" value="SoxD"/>
</dbReference>
<dbReference type="EMBL" id="FOOX01000004">
    <property type="protein sequence ID" value="SFG40739.1"/>
    <property type="molecule type" value="Genomic_DNA"/>
</dbReference>
<dbReference type="STRING" id="341036.SAMN05660649_01594"/>
<evidence type="ECO:0000313" key="1">
    <source>
        <dbReference type="EMBL" id="SFG40739.1"/>
    </source>
</evidence>
<dbReference type="Gene3D" id="3.30.2270.10">
    <property type="entry name" value="Folate-binding superfamily"/>
    <property type="match status" value="1"/>
</dbReference>
<dbReference type="Pfam" id="PF04267">
    <property type="entry name" value="SoxD"/>
    <property type="match status" value="1"/>
</dbReference>
<organism evidence="1 2">
    <name type="scientific">Desulfotruncus arcticus DSM 17038</name>
    <dbReference type="NCBI Taxonomy" id="1121424"/>
    <lineage>
        <taxon>Bacteria</taxon>
        <taxon>Bacillati</taxon>
        <taxon>Bacillota</taxon>
        <taxon>Clostridia</taxon>
        <taxon>Eubacteriales</taxon>
        <taxon>Desulfallaceae</taxon>
        <taxon>Desulfotruncus</taxon>
    </lineage>
</organism>
<evidence type="ECO:0000313" key="2">
    <source>
        <dbReference type="Proteomes" id="UP000199337"/>
    </source>
</evidence>
<dbReference type="RefSeq" id="WP_092470403.1">
    <property type="nucleotide sequence ID" value="NZ_FOOX01000004.1"/>
</dbReference>
<gene>
    <name evidence="1" type="ORF">SAMN05660649_01594</name>
</gene>
<dbReference type="OrthoDB" id="9815829at2"/>
<dbReference type="Proteomes" id="UP000199337">
    <property type="component" value="Unassembled WGS sequence"/>
</dbReference>
<dbReference type="GO" id="GO:0046653">
    <property type="term" value="P:tetrahydrofolate metabolic process"/>
    <property type="evidence" value="ECO:0007669"/>
    <property type="project" value="InterPro"/>
</dbReference>
<name>A0A1I2RMN4_9FIRM</name>
<keyword evidence="2" id="KW-1185">Reference proteome</keyword>
<dbReference type="GO" id="GO:0008115">
    <property type="term" value="F:sarcosine oxidase activity"/>
    <property type="evidence" value="ECO:0007669"/>
    <property type="project" value="InterPro"/>
</dbReference>
<dbReference type="InterPro" id="IPR038561">
    <property type="entry name" value="SoxD_sf"/>
</dbReference>